<dbReference type="EnsemblMetazoa" id="XM_029485660.1">
    <property type="protein sequence ID" value="XP_029341520.1"/>
    <property type="gene ID" value="LOC115033322"/>
</dbReference>
<evidence type="ECO:0000313" key="3">
    <source>
        <dbReference type="Proteomes" id="UP000007819"/>
    </source>
</evidence>
<keyword evidence="3" id="KW-1185">Reference proteome</keyword>
<feature type="region of interest" description="Disordered" evidence="1">
    <location>
        <begin position="1"/>
        <end position="22"/>
    </location>
</feature>
<dbReference type="Proteomes" id="UP000007819">
    <property type="component" value="Chromosome X"/>
</dbReference>
<dbReference type="GeneID" id="115033322"/>
<organism evidence="2 3">
    <name type="scientific">Acyrthosiphon pisum</name>
    <name type="common">Pea aphid</name>
    <dbReference type="NCBI Taxonomy" id="7029"/>
    <lineage>
        <taxon>Eukaryota</taxon>
        <taxon>Metazoa</taxon>
        <taxon>Ecdysozoa</taxon>
        <taxon>Arthropoda</taxon>
        <taxon>Hexapoda</taxon>
        <taxon>Insecta</taxon>
        <taxon>Pterygota</taxon>
        <taxon>Neoptera</taxon>
        <taxon>Paraneoptera</taxon>
        <taxon>Hemiptera</taxon>
        <taxon>Sternorrhyncha</taxon>
        <taxon>Aphidomorpha</taxon>
        <taxon>Aphidoidea</taxon>
        <taxon>Aphididae</taxon>
        <taxon>Macrosiphini</taxon>
        <taxon>Acyrthosiphon</taxon>
    </lineage>
</organism>
<protein>
    <submittedName>
        <fullName evidence="2">Uncharacterized protein</fullName>
    </submittedName>
</protein>
<evidence type="ECO:0000313" key="2">
    <source>
        <dbReference type="EnsemblMetazoa" id="XP_029341520.1"/>
    </source>
</evidence>
<dbReference type="RefSeq" id="XP_029341520.1">
    <property type="nucleotide sequence ID" value="XM_029485660.1"/>
</dbReference>
<reference evidence="2" key="2">
    <citation type="submission" date="2022-06" db="UniProtKB">
        <authorList>
            <consortium name="EnsemblMetazoa"/>
        </authorList>
    </citation>
    <scope>IDENTIFICATION</scope>
</reference>
<evidence type="ECO:0000256" key="1">
    <source>
        <dbReference type="SAM" id="MobiDB-lite"/>
    </source>
</evidence>
<dbReference type="KEGG" id="api:115033322"/>
<dbReference type="AlphaFoldDB" id="A0A8R2NKE0"/>
<feature type="region of interest" description="Disordered" evidence="1">
    <location>
        <begin position="41"/>
        <end position="63"/>
    </location>
</feature>
<accession>A0A8R2NKE0</accession>
<sequence>MAARRNSSEKNPKIYSNDSENSKVNIVTTKRTNAKCLRSIPNEKEEPRRLSYSGQYTKTREEHAPNRVVNKEVELDDMNRKYLAPYNIIIDYLLCNKSIQLVQSRY</sequence>
<reference evidence="3" key="1">
    <citation type="submission" date="2010-06" db="EMBL/GenBank/DDBJ databases">
        <authorList>
            <person name="Jiang H."/>
            <person name="Abraham K."/>
            <person name="Ali S."/>
            <person name="Alsbrooks S.L."/>
            <person name="Anim B.N."/>
            <person name="Anosike U.S."/>
            <person name="Attaway T."/>
            <person name="Bandaranaike D.P."/>
            <person name="Battles P.K."/>
            <person name="Bell S.N."/>
            <person name="Bell A.V."/>
            <person name="Beltran B."/>
            <person name="Bickham C."/>
            <person name="Bustamante Y."/>
            <person name="Caleb T."/>
            <person name="Canada A."/>
            <person name="Cardenas V."/>
            <person name="Carter K."/>
            <person name="Chacko J."/>
            <person name="Chandrabose M.N."/>
            <person name="Chavez D."/>
            <person name="Chavez A."/>
            <person name="Chen L."/>
            <person name="Chu H.-S."/>
            <person name="Claassen K.J."/>
            <person name="Cockrell R."/>
            <person name="Collins M."/>
            <person name="Cooper J.A."/>
            <person name="Cree A."/>
            <person name="Curry S.M."/>
            <person name="Da Y."/>
            <person name="Dao M.D."/>
            <person name="Das B."/>
            <person name="Davila M.-L."/>
            <person name="Davy-Carroll L."/>
            <person name="Denson S."/>
            <person name="Dinh H."/>
            <person name="Ebong V.E."/>
            <person name="Edwards J.R."/>
            <person name="Egan A."/>
            <person name="El-Daye J."/>
            <person name="Escobedo L."/>
            <person name="Fernandez S."/>
            <person name="Fernando P.R."/>
            <person name="Flagg N."/>
            <person name="Forbes L.D."/>
            <person name="Fowler R.G."/>
            <person name="Fu Q."/>
            <person name="Gabisi R.A."/>
            <person name="Ganer J."/>
            <person name="Garbino Pronczuk A."/>
            <person name="Garcia R.M."/>
            <person name="Garner T."/>
            <person name="Garrett T.E."/>
            <person name="Gonzalez D.A."/>
            <person name="Hamid H."/>
            <person name="Hawkins E.S."/>
            <person name="Hirani K."/>
            <person name="Hogues M.E."/>
            <person name="Hollins B."/>
            <person name="Hsiao C.-H."/>
            <person name="Jabil R."/>
            <person name="James M.L."/>
            <person name="Jhangiani S.N."/>
            <person name="Johnson B."/>
            <person name="Johnson Q."/>
            <person name="Joshi V."/>
            <person name="Kalu J.B."/>
            <person name="Kam C."/>
            <person name="Kashfia A."/>
            <person name="Keebler J."/>
            <person name="Kisamo H."/>
            <person name="Kovar C.L."/>
            <person name="Lago L.A."/>
            <person name="Lai C.-Y."/>
            <person name="Laidlaw J."/>
            <person name="Lara F."/>
            <person name="Le T.-K."/>
            <person name="Lee S.L."/>
            <person name="Legall F.H."/>
            <person name="Lemon S.J."/>
            <person name="Lewis L.R."/>
            <person name="Li B."/>
            <person name="Liu Y."/>
            <person name="Liu Y.-S."/>
            <person name="Lopez J."/>
            <person name="Lozado R.J."/>
            <person name="Lu J."/>
            <person name="Madu R.C."/>
            <person name="Maheshwari M."/>
            <person name="Maheshwari R."/>
            <person name="Malloy K."/>
            <person name="Martinez E."/>
            <person name="Mathew T."/>
            <person name="Mercado I.C."/>
            <person name="Mercado C."/>
            <person name="Meyer B."/>
            <person name="Montgomery K."/>
            <person name="Morgan M.B."/>
            <person name="Munidasa M."/>
            <person name="Nazareth L.V."/>
            <person name="Nelson J."/>
            <person name="Ng B.M."/>
            <person name="Nguyen N.B."/>
            <person name="Nguyen P.Q."/>
            <person name="Nguyen T."/>
            <person name="Obregon M."/>
            <person name="Okwuonu G.O."/>
            <person name="Onwere C.G."/>
            <person name="Orozco G."/>
            <person name="Parra A."/>
            <person name="Patel S."/>
            <person name="Patil S."/>
            <person name="Perez A."/>
            <person name="Perez Y."/>
            <person name="Pham C."/>
            <person name="Primus E.L."/>
            <person name="Pu L.-L."/>
            <person name="Puazo M."/>
            <person name="Qin X."/>
            <person name="Quiroz J.B."/>
            <person name="Reese J."/>
            <person name="Richards S."/>
            <person name="Rives C.M."/>
            <person name="Robberts R."/>
            <person name="Ruiz S.J."/>
            <person name="Ruiz M.J."/>
            <person name="Santibanez J."/>
            <person name="Schneider B.W."/>
            <person name="Sisson I."/>
            <person name="Smith M."/>
            <person name="Sodergren E."/>
            <person name="Song X.-Z."/>
            <person name="Song B.B."/>
            <person name="Summersgill H."/>
            <person name="Thelus R."/>
            <person name="Thornton R.D."/>
            <person name="Trejos Z.Y."/>
            <person name="Usmani K."/>
            <person name="Vattathil S."/>
            <person name="Villasana D."/>
            <person name="Walker D.L."/>
            <person name="Wang S."/>
            <person name="Wang K."/>
            <person name="White C.S."/>
            <person name="Williams A.C."/>
            <person name="Williamson J."/>
            <person name="Wilson K."/>
            <person name="Woghiren I.O."/>
            <person name="Woodworth J.R."/>
            <person name="Worley K.C."/>
            <person name="Wright R.A."/>
            <person name="Wu W."/>
            <person name="Young L."/>
            <person name="Zhang L."/>
            <person name="Zhang J."/>
            <person name="Zhu Y."/>
            <person name="Muzny D.M."/>
            <person name="Weinstock G."/>
            <person name="Gibbs R.A."/>
        </authorList>
    </citation>
    <scope>NUCLEOTIDE SEQUENCE [LARGE SCALE GENOMIC DNA]</scope>
    <source>
        <strain evidence="3">LSR1</strain>
    </source>
</reference>
<feature type="compositionally biased region" description="Basic and acidic residues" evidence="1">
    <location>
        <begin position="1"/>
        <end position="12"/>
    </location>
</feature>
<name>A0A8R2NKE0_ACYPI</name>
<proteinExistence type="predicted"/>